<gene>
    <name evidence="2" type="ORF">ACFP3R_27210</name>
</gene>
<dbReference type="Gene3D" id="3.40.50.720">
    <property type="entry name" value="NAD(P)-binding Rossmann-like Domain"/>
    <property type="match status" value="1"/>
</dbReference>
<organism evidence="2 3">
    <name type="scientific">Saccharothrix lopnurensis</name>
    <dbReference type="NCBI Taxonomy" id="1670621"/>
    <lineage>
        <taxon>Bacteria</taxon>
        <taxon>Bacillati</taxon>
        <taxon>Actinomycetota</taxon>
        <taxon>Actinomycetes</taxon>
        <taxon>Pseudonocardiales</taxon>
        <taxon>Pseudonocardiaceae</taxon>
        <taxon>Saccharothrix</taxon>
    </lineage>
</organism>
<dbReference type="SUPFAM" id="SSF51735">
    <property type="entry name" value="NAD(P)-binding Rossmann-fold domains"/>
    <property type="match status" value="1"/>
</dbReference>
<dbReference type="PANTHER" id="PTHR43975">
    <property type="entry name" value="ZGC:101858"/>
    <property type="match status" value="1"/>
</dbReference>
<accession>A0ABW1PC21</accession>
<keyword evidence="3" id="KW-1185">Reference proteome</keyword>
<dbReference type="InterPro" id="IPR002347">
    <property type="entry name" value="SDR_fam"/>
</dbReference>
<evidence type="ECO:0000256" key="1">
    <source>
        <dbReference type="RuleBase" id="RU000363"/>
    </source>
</evidence>
<evidence type="ECO:0000313" key="3">
    <source>
        <dbReference type="Proteomes" id="UP001596220"/>
    </source>
</evidence>
<comment type="caution">
    <text evidence="2">The sequence shown here is derived from an EMBL/GenBank/DDBJ whole genome shotgun (WGS) entry which is preliminary data.</text>
</comment>
<proteinExistence type="inferred from homology"/>
<dbReference type="PRINTS" id="PR00080">
    <property type="entry name" value="SDRFAMILY"/>
</dbReference>
<dbReference type="Pfam" id="PF00106">
    <property type="entry name" value="adh_short"/>
    <property type="match status" value="1"/>
</dbReference>
<dbReference type="RefSeq" id="WP_380639715.1">
    <property type="nucleotide sequence ID" value="NZ_JBHSQO010000036.1"/>
</dbReference>
<evidence type="ECO:0000313" key="2">
    <source>
        <dbReference type="EMBL" id="MFC6092978.1"/>
    </source>
</evidence>
<dbReference type="CDD" id="cd05233">
    <property type="entry name" value="SDR_c"/>
    <property type="match status" value="1"/>
</dbReference>
<dbReference type="PANTHER" id="PTHR43975:SF2">
    <property type="entry name" value="EG:BACR7A4.14 PROTEIN-RELATED"/>
    <property type="match status" value="1"/>
</dbReference>
<keyword evidence="2" id="KW-0560">Oxidoreductase</keyword>
<dbReference type="PRINTS" id="PR00081">
    <property type="entry name" value="GDHRDH"/>
</dbReference>
<dbReference type="Proteomes" id="UP001596220">
    <property type="component" value="Unassembled WGS sequence"/>
</dbReference>
<dbReference type="GO" id="GO:0016491">
    <property type="term" value="F:oxidoreductase activity"/>
    <property type="evidence" value="ECO:0007669"/>
    <property type="project" value="UniProtKB-KW"/>
</dbReference>
<dbReference type="EMBL" id="JBHSQO010000036">
    <property type="protein sequence ID" value="MFC6092978.1"/>
    <property type="molecule type" value="Genomic_DNA"/>
</dbReference>
<dbReference type="EC" id="1.-.-.-" evidence="2"/>
<comment type="similarity">
    <text evidence="1">Belongs to the short-chain dehydrogenases/reductases (SDR) family.</text>
</comment>
<sequence>MNGHTGRRRVALVTGASTGLGETLAGFLAERGWAVVLTARTADDLDVVAERLRGSGAEVVALPGDVGDPGHRERLVAAAAGLGGLDWLVNNASVMGVSPIRPLLDHPLDSFDLVLRTNVTAPVALAQLAVPLLVESGGLVVNLSSEAAVEVFPCAGIYGASKAALDQASRIMAAEIADSGAGVVFVDPGGIRTRGYEQAEPGFDLSGVPYPDVTLPFWTWLLDRKAVEVNGCRYLAQQSGWTVAEAV</sequence>
<name>A0ABW1PC21_9PSEU</name>
<dbReference type="InterPro" id="IPR036291">
    <property type="entry name" value="NAD(P)-bd_dom_sf"/>
</dbReference>
<protein>
    <submittedName>
        <fullName evidence="2">SDR family NAD(P)-dependent oxidoreductase</fullName>
        <ecNumber evidence="2">1.-.-.-</ecNumber>
    </submittedName>
</protein>
<reference evidence="3" key="1">
    <citation type="journal article" date="2019" name="Int. J. Syst. Evol. Microbiol.">
        <title>The Global Catalogue of Microorganisms (GCM) 10K type strain sequencing project: providing services to taxonomists for standard genome sequencing and annotation.</title>
        <authorList>
            <consortium name="The Broad Institute Genomics Platform"/>
            <consortium name="The Broad Institute Genome Sequencing Center for Infectious Disease"/>
            <person name="Wu L."/>
            <person name="Ma J."/>
        </authorList>
    </citation>
    <scope>NUCLEOTIDE SEQUENCE [LARGE SCALE GENOMIC DNA]</scope>
    <source>
        <strain evidence="3">CGMCC 4.7246</strain>
    </source>
</reference>